<name>A0A809R7N2_9BACT</name>
<dbReference type="PANTHER" id="PTHR10093">
    <property type="entry name" value="IRON-SULFUR CLUSTER ASSEMBLY ENZYME NIFU HOMOLOG"/>
    <property type="match status" value="1"/>
</dbReference>
<proteinExistence type="inferred from homology"/>
<protein>
    <submittedName>
        <fullName evidence="3">SUF system NifU family Fe-S cluster assembly protein</fullName>
    </submittedName>
</protein>
<comment type="similarity">
    <text evidence="1">Belongs to the NifU family.</text>
</comment>
<reference evidence="3" key="1">
    <citation type="journal article" name="DNA Res.">
        <title>The physiological potential of anammox bacteria as revealed by their core genome structure.</title>
        <authorList>
            <person name="Okubo T."/>
            <person name="Toyoda A."/>
            <person name="Fukuhara K."/>
            <person name="Uchiyama I."/>
            <person name="Harigaya Y."/>
            <person name="Kuroiwa M."/>
            <person name="Suzuki T."/>
            <person name="Murakami Y."/>
            <person name="Suwa Y."/>
            <person name="Takami H."/>
        </authorList>
    </citation>
    <scope>NUCLEOTIDE SEQUENCE</scope>
    <source>
        <strain evidence="3">317325-2</strain>
    </source>
</reference>
<organism evidence="3 4">
    <name type="scientific">Candidatus Nitrosymbiomonas proteolyticus</name>
    <dbReference type="NCBI Taxonomy" id="2608984"/>
    <lineage>
        <taxon>Bacteria</taxon>
        <taxon>Bacillati</taxon>
        <taxon>Armatimonadota</taxon>
        <taxon>Armatimonadota incertae sedis</taxon>
        <taxon>Candidatus Nitrosymbiomonas</taxon>
    </lineage>
</organism>
<sequence>MSEVSDLYQEVILDHNRRPRNRGRIDAPSSHAEGHNPLCGDQISLDLTISDGVVSDVRFDGIGCAISTASASMMTECIRGKSLADVRALFEKVHAALSADGSLNEVAEIYPEIQALEGVKDYPARVKCATLPWHTVIAALEGEEVATTE</sequence>
<gene>
    <name evidence="3" type="ORF">NPRO_11880</name>
</gene>
<dbReference type="Pfam" id="PF01592">
    <property type="entry name" value="NifU_N"/>
    <property type="match status" value="1"/>
</dbReference>
<dbReference type="GO" id="GO:0051536">
    <property type="term" value="F:iron-sulfur cluster binding"/>
    <property type="evidence" value="ECO:0007669"/>
    <property type="project" value="InterPro"/>
</dbReference>
<dbReference type="CDD" id="cd06664">
    <property type="entry name" value="IscU_like"/>
    <property type="match status" value="1"/>
</dbReference>
<feature type="domain" description="NIF system FeS cluster assembly NifU N-terminal" evidence="2">
    <location>
        <begin position="8"/>
        <end position="128"/>
    </location>
</feature>
<evidence type="ECO:0000259" key="2">
    <source>
        <dbReference type="Pfam" id="PF01592"/>
    </source>
</evidence>
<dbReference type="AlphaFoldDB" id="A0A809R7N2"/>
<dbReference type="Gene3D" id="3.90.1010.10">
    <property type="match status" value="1"/>
</dbReference>
<dbReference type="Proteomes" id="UP000662873">
    <property type="component" value="Chromosome"/>
</dbReference>
<dbReference type="FunFam" id="3.90.1010.10:FF:000002">
    <property type="entry name" value="Iron-sulfur cluster assembly scaffold protein NifU"/>
    <property type="match status" value="1"/>
</dbReference>
<dbReference type="GO" id="GO:0016226">
    <property type="term" value="P:iron-sulfur cluster assembly"/>
    <property type="evidence" value="ECO:0007669"/>
    <property type="project" value="InterPro"/>
</dbReference>
<dbReference type="InterPro" id="IPR002871">
    <property type="entry name" value="NIF_FeS_clus_asmbl_NifU_N"/>
</dbReference>
<dbReference type="NCBIfam" id="TIGR01994">
    <property type="entry name" value="SUF_scaf_2"/>
    <property type="match status" value="1"/>
</dbReference>
<dbReference type="SUPFAM" id="SSF82649">
    <property type="entry name" value="SufE/NifU"/>
    <property type="match status" value="1"/>
</dbReference>
<dbReference type="KEGG" id="npy:NPRO_11880"/>
<dbReference type="EMBL" id="AP021858">
    <property type="protein sequence ID" value="BBO23593.1"/>
    <property type="molecule type" value="Genomic_DNA"/>
</dbReference>
<evidence type="ECO:0000256" key="1">
    <source>
        <dbReference type="ARBA" id="ARBA00006420"/>
    </source>
</evidence>
<evidence type="ECO:0000313" key="4">
    <source>
        <dbReference type="Proteomes" id="UP000662873"/>
    </source>
</evidence>
<accession>A0A809R7N2</accession>
<evidence type="ECO:0000313" key="3">
    <source>
        <dbReference type="EMBL" id="BBO23593.1"/>
    </source>
</evidence>
<dbReference type="GO" id="GO:0005506">
    <property type="term" value="F:iron ion binding"/>
    <property type="evidence" value="ECO:0007669"/>
    <property type="project" value="InterPro"/>
</dbReference>